<dbReference type="CDD" id="cd05233">
    <property type="entry name" value="SDR_c"/>
    <property type="match status" value="1"/>
</dbReference>
<protein>
    <submittedName>
        <fullName evidence="3">SDR family oxidoreductase</fullName>
    </submittedName>
</protein>
<gene>
    <name evidence="3" type="ORF">EFK50_18325</name>
</gene>
<accession>A0A3N0CCZ0</accession>
<evidence type="ECO:0000313" key="4">
    <source>
        <dbReference type="Proteomes" id="UP000267128"/>
    </source>
</evidence>
<dbReference type="InterPro" id="IPR030981">
    <property type="entry name" value="SDR_subfam_2"/>
</dbReference>
<dbReference type="NCBIfam" id="TIGR04504">
    <property type="entry name" value="SDR_subfam_2"/>
    <property type="match status" value="1"/>
</dbReference>
<keyword evidence="2" id="KW-0560">Oxidoreductase</keyword>
<evidence type="ECO:0000313" key="3">
    <source>
        <dbReference type="EMBL" id="RNL61315.1"/>
    </source>
</evidence>
<sequence length="261" mass="26024">MTRVALVTGAARGIGAATVDLLCEQGMVVAAVDWPGGEAPSGVEHALATAADLDRVAARHPGLVLPYPADVRDRVALDRVVADLLERYGRIDVAVAAAAVIVGGLPLWEHTPEQVGSVLGVDALGVWNTASAVIPAMLAGPDPSGCRFVAVTSPAGEGGLFGLGGYVMAKHACVGVVRALAADLTGTGVVACGVSPGSTRTDMLAATAALYDLDDVEPLADAGGLQRLLEPVEVARVIAFCCSAAGTALNGSIVAATGTGP</sequence>
<evidence type="ECO:0000256" key="1">
    <source>
        <dbReference type="ARBA" id="ARBA00006484"/>
    </source>
</evidence>
<reference evidence="3 4" key="1">
    <citation type="submission" date="2018-11" db="EMBL/GenBank/DDBJ databases">
        <authorList>
            <person name="Li F."/>
        </authorList>
    </citation>
    <scope>NUCLEOTIDE SEQUENCE [LARGE SCALE GENOMIC DNA]</scope>
    <source>
        <strain evidence="3 4">Gsoil 097</strain>
    </source>
</reference>
<dbReference type="PRINTS" id="PR00081">
    <property type="entry name" value="GDHRDH"/>
</dbReference>
<dbReference type="PANTHER" id="PTHR24321">
    <property type="entry name" value="DEHYDROGENASES, SHORT CHAIN"/>
    <property type="match status" value="1"/>
</dbReference>
<proteinExistence type="inferred from homology"/>
<dbReference type="InterPro" id="IPR002347">
    <property type="entry name" value="SDR_fam"/>
</dbReference>
<dbReference type="SUPFAM" id="SSF51735">
    <property type="entry name" value="NAD(P)-binding Rossmann-fold domains"/>
    <property type="match status" value="1"/>
</dbReference>
<dbReference type="Proteomes" id="UP000267128">
    <property type="component" value="Unassembled WGS sequence"/>
</dbReference>
<dbReference type="AlphaFoldDB" id="A0A3N0CCZ0"/>
<name>A0A3N0CCZ0_9ACTN</name>
<dbReference type="OrthoDB" id="4535149at2"/>
<dbReference type="EMBL" id="RJSE01000008">
    <property type="protein sequence ID" value="RNL61315.1"/>
    <property type="molecule type" value="Genomic_DNA"/>
</dbReference>
<dbReference type="NCBIfam" id="NF040491">
    <property type="entry name" value="SDR_subfam_4"/>
    <property type="match status" value="1"/>
</dbReference>
<organism evidence="3 4">
    <name type="scientific">Nocardioides marmoriginsengisoli</name>
    <dbReference type="NCBI Taxonomy" id="661483"/>
    <lineage>
        <taxon>Bacteria</taxon>
        <taxon>Bacillati</taxon>
        <taxon>Actinomycetota</taxon>
        <taxon>Actinomycetes</taxon>
        <taxon>Propionibacteriales</taxon>
        <taxon>Nocardioidaceae</taxon>
        <taxon>Nocardioides</taxon>
    </lineage>
</organism>
<comment type="similarity">
    <text evidence="1">Belongs to the short-chain dehydrogenases/reductases (SDR) family.</text>
</comment>
<dbReference type="InterPro" id="IPR036291">
    <property type="entry name" value="NAD(P)-bd_dom_sf"/>
</dbReference>
<dbReference type="GO" id="GO:0016491">
    <property type="term" value="F:oxidoreductase activity"/>
    <property type="evidence" value="ECO:0007669"/>
    <property type="project" value="UniProtKB-KW"/>
</dbReference>
<dbReference type="Pfam" id="PF13561">
    <property type="entry name" value="adh_short_C2"/>
    <property type="match status" value="1"/>
</dbReference>
<comment type="caution">
    <text evidence="3">The sequence shown here is derived from an EMBL/GenBank/DDBJ whole genome shotgun (WGS) entry which is preliminary data.</text>
</comment>
<keyword evidence="4" id="KW-1185">Reference proteome</keyword>
<dbReference type="PANTHER" id="PTHR24321:SF8">
    <property type="entry name" value="ESTRADIOL 17-BETA-DEHYDROGENASE 8-RELATED"/>
    <property type="match status" value="1"/>
</dbReference>
<dbReference type="Gene3D" id="3.40.50.720">
    <property type="entry name" value="NAD(P)-binding Rossmann-like Domain"/>
    <property type="match status" value="1"/>
</dbReference>
<dbReference type="RefSeq" id="WP_123229026.1">
    <property type="nucleotide sequence ID" value="NZ_RJSE01000008.1"/>
</dbReference>
<evidence type="ECO:0000256" key="2">
    <source>
        <dbReference type="ARBA" id="ARBA00023002"/>
    </source>
</evidence>